<evidence type="ECO:0000313" key="2">
    <source>
        <dbReference type="EMBL" id="VYT70804.1"/>
    </source>
</evidence>
<feature type="region of interest" description="Disordered" evidence="1">
    <location>
        <begin position="193"/>
        <end position="223"/>
    </location>
</feature>
<proteinExistence type="predicted"/>
<protein>
    <recommendedName>
        <fullName evidence="3">DUF2589 domain-containing protein</fullName>
    </recommendedName>
</protein>
<sequence length="223" mass="23713">MPEGLVSMQDQFSGLDMAALVGGPLKAACDAQMMLANSTARFIEDVGLEPPAEDGSRKVRTTSFSFTRAATAPDGASIGSEEVMMNVPFLSIIKIPSLMVNAVDITFDMEVKSSTSSESTSDKKGELEANAGLKIGPFHMDVKIKGSIACHESNTRSSDNSAKYHVEVHARDSAMPEGLARMLDILATASAPVAIEQKKPEGPQNPEIPSPPKPKKPEQPIES</sequence>
<accession>A0A6N2YUV9</accession>
<evidence type="ECO:0000256" key="1">
    <source>
        <dbReference type="SAM" id="MobiDB-lite"/>
    </source>
</evidence>
<gene>
    <name evidence="2" type="ORF">ELLFYP34_01723</name>
</gene>
<organism evidence="2">
    <name type="scientific">Eubacterium limosum</name>
    <dbReference type="NCBI Taxonomy" id="1736"/>
    <lineage>
        <taxon>Bacteria</taxon>
        <taxon>Bacillati</taxon>
        <taxon>Bacillota</taxon>
        <taxon>Clostridia</taxon>
        <taxon>Eubacteriales</taxon>
        <taxon>Eubacteriaceae</taxon>
        <taxon>Eubacterium</taxon>
    </lineage>
</organism>
<dbReference type="EMBL" id="CACRTR010000003">
    <property type="protein sequence ID" value="VYT70804.1"/>
    <property type="molecule type" value="Genomic_DNA"/>
</dbReference>
<dbReference type="AlphaFoldDB" id="A0A6N2YUV9"/>
<name>A0A6N2YUV9_EUBLI</name>
<evidence type="ECO:0008006" key="3">
    <source>
        <dbReference type="Google" id="ProtNLM"/>
    </source>
</evidence>
<dbReference type="InterPro" id="IPR024510">
    <property type="entry name" value="DUF2589"/>
</dbReference>
<dbReference type="Pfam" id="PF11655">
    <property type="entry name" value="DUF2589"/>
    <property type="match status" value="1"/>
</dbReference>
<reference evidence="2" key="1">
    <citation type="submission" date="2019-11" db="EMBL/GenBank/DDBJ databases">
        <authorList>
            <person name="Feng L."/>
        </authorList>
    </citation>
    <scope>NUCLEOTIDE SEQUENCE</scope>
    <source>
        <strain evidence="2">ElimosumLFYP34</strain>
    </source>
</reference>